<dbReference type="Gene3D" id="3.10.450.50">
    <property type="match status" value="1"/>
</dbReference>
<feature type="signal peptide" evidence="1">
    <location>
        <begin position="1"/>
        <end position="30"/>
    </location>
</feature>
<feature type="chain" id="PRO_5016699605" evidence="1">
    <location>
        <begin position="31"/>
        <end position="140"/>
    </location>
</feature>
<dbReference type="KEGG" id="fat:DVK85_08090"/>
<evidence type="ECO:0000313" key="2">
    <source>
        <dbReference type="EMBL" id="AXG74200.1"/>
    </source>
</evidence>
<accession>A0A345HC90</accession>
<name>A0A345HC90_9FLAO</name>
<keyword evidence="1" id="KW-0732">Signal</keyword>
<organism evidence="2 3">
    <name type="scientific">Flavobacterium arcticum</name>
    <dbReference type="NCBI Taxonomy" id="1784713"/>
    <lineage>
        <taxon>Bacteria</taxon>
        <taxon>Pseudomonadati</taxon>
        <taxon>Bacteroidota</taxon>
        <taxon>Flavobacteriia</taxon>
        <taxon>Flavobacteriales</taxon>
        <taxon>Flavobacteriaceae</taxon>
        <taxon>Flavobacterium</taxon>
    </lineage>
</organism>
<dbReference type="AlphaFoldDB" id="A0A345HC90"/>
<keyword evidence="3" id="KW-1185">Reference proteome</keyword>
<dbReference type="RefSeq" id="WP_114677958.1">
    <property type="nucleotide sequence ID" value="NZ_CP031188.1"/>
</dbReference>
<gene>
    <name evidence="2" type="ORF">DVK85_08090</name>
</gene>
<sequence length="140" mass="15706">MKKNIYKRNPLMLFVALLSMTMLVSCSGNGPEGVAKKFLELTNEGEFGKAKEYCDDSTAALIGMAENMAKDKVEDMKEQNVKIEILSSEVNEEGDRATVKYKKIEEGQTAEDTAEKEITLKKIDGDWKVSIDKESMKKEN</sequence>
<proteinExistence type="predicted"/>
<dbReference type="Proteomes" id="UP000253951">
    <property type="component" value="Chromosome"/>
</dbReference>
<dbReference type="EMBL" id="CP031188">
    <property type="protein sequence ID" value="AXG74200.1"/>
    <property type="molecule type" value="Genomic_DNA"/>
</dbReference>
<reference evidence="2 3" key="1">
    <citation type="submission" date="2018-07" db="EMBL/GenBank/DDBJ databases">
        <title>Complete genome sequence of Flavobacterium arcticum type strain SM1502T.</title>
        <authorList>
            <person name="Li Y."/>
            <person name="Li D.-D."/>
        </authorList>
    </citation>
    <scope>NUCLEOTIDE SEQUENCE [LARGE SCALE GENOMIC DNA]</scope>
    <source>
        <strain evidence="2 3">SM1502</strain>
    </source>
</reference>
<dbReference type="OrthoDB" id="598024at2"/>
<evidence type="ECO:0000256" key="1">
    <source>
        <dbReference type="SAM" id="SignalP"/>
    </source>
</evidence>
<protein>
    <submittedName>
        <fullName evidence="2">DUF4878 domain-containing protein</fullName>
    </submittedName>
</protein>
<dbReference type="PROSITE" id="PS51257">
    <property type="entry name" value="PROKAR_LIPOPROTEIN"/>
    <property type="match status" value="1"/>
</dbReference>
<evidence type="ECO:0000313" key="3">
    <source>
        <dbReference type="Proteomes" id="UP000253951"/>
    </source>
</evidence>